<evidence type="ECO:0000313" key="1">
    <source>
        <dbReference type="EMBL" id="BDI29155.1"/>
    </source>
</evidence>
<evidence type="ECO:0000313" key="2">
    <source>
        <dbReference type="Proteomes" id="UP000287394"/>
    </source>
</evidence>
<gene>
    <name evidence="1" type="ORF">CCAX7_12060</name>
</gene>
<keyword evidence="2" id="KW-1185">Reference proteome</keyword>
<dbReference type="OrthoDB" id="1495749at2"/>
<dbReference type="KEGG" id="ccot:CCAX7_12060"/>
<dbReference type="Proteomes" id="UP000287394">
    <property type="component" value="Chromosome"/>
</dbReference>
<organism evidence="1 2">
    <name type="scientific">Capsulimonas corticalis</name>
    <dbReference type="NCBI Taxonomy" id="2219043"/>
    <lineage>
        <taxon>Bacteria</taxon>
        <taxon>Bacillati</taxon>
        <taxon>Armatimonadota</taxon>
        <taxon>Armatimonadia</taxon>
        <taxon>Capsulimonadales</taxon>
        <taxon>Capsulimonadaceae</taxon>
        <taxon>Capsulimonas</taxon>
    </lineage>
</organism>
<proteinExistence type="predicted"/>
<accession>A0A402D4E2</accession>
<reference evidence="1 2" key="1">
    <citation type="journal article" date="2019" name="Int. J. Syst. Evol. Microbiol.">
        <title>Capsulimonas corticalis gen. nov., sp. nov., an aerobic capsulated bacterium, of a novel bacterial order, Capsulimonadales ord. nov., of the class Armatimonadia of the phylum Armatimonadetes.</title>
        <authorList>
            <person name="Li J."/>
            <person name="Kudo C."/>
            <person name="Tonouchi A."/>
        </authorList>
    </citation>
    <scope>NUCLEOTIDE SEQUENCE [LARGE SCALE GENOMIC DNA]</scope>
    <source>
        <strain evidence="1 2">AX-7</strain>
    </source>
</reference>
<dbReference type="EMBL" id="AP025739">
    <property type="protein sequence ID" value="BDI29155.1"/>
    <property type="molecule type" value="Genomic_DNA"/>
</dbReference>
<dbReference type="AlphaFoldDB" id="A0A402D4E2"/>
<name>A0A402D4E2_9BACT</name>
<sequence>MKRLNFTFDDETSELLDQISEAYYHGNKSLTVRAALESLATHLGHAGWVISGYAPLLLDHQENCHSCGKTYPEGDILYRPVFKRGHAPGALENIPKEDWLDCPTCVEQRPS</sequence>
<protein>
    <submittedName>
        <fullName evidence="1">Uncharacterized protein</fullName>
    </submittedName>
</protein>
<dbReference type="RefSeq" id="WP_119324393.1">
    <property type="nucleotide sequence ID" value="NZ_AP025739.1"/>
</dbReference>